<accession>A0AAD7FIF6</accession>
<evidence type="ECO:0000313" key="6">
    <source>
        <dbReference type="EMBL" id="KAJ7620465.1"/>
    </source>
</evidence>
<evidence type="ECO:0000256" key="5">
    <source>
        <dbReference type="SAM" id="Phobius"/>
    </source>
</evidence>
<evidence type="ECO:0000256" key="1">
    <source>
        <dbReference type="ARBA" id="ARBA00004141"/>
    </source>
</evidence>
<organism evidence="6 7">
    <name type="scientific">Roridomyces roridus</name>
    <dbReference type="NCBI Taxonomy" id="1738132"/>
    <lineage>
        <taxon>Eukaryota</taxon>
        <taxon>Fungi</taxon>
        <taxon>Dikarya</taxon>
        <taxon>Basidiomycota</taxon>
        <taxon>Agaricomycotina</taxon>
        <taxon>Agaricomycetes</taxon>
        <taxon>Agaricomycetidae</taxon>
        <taxon>Agaricales</taxon>
        <taxon>Marasmiineae</taxon>
        <taxon>Mycenaceae</taxon>
        <taxon>Roridomyces</taxon>
    </lineage>
</organism>
<feature type="transmembrane region" description="Helical" evidence="5">
    <location>
        <begin position="372"/>
        <end position="392"/>
    </location>
</feature>
<keyword evidence="2 5" id="KW-0812">Transmembrane</keyword>
<keyword evidence="3 5" id="KW-1133">Transmembrane helix</keyword>
<feature type="non-terminal residue" evidence="6">
    <location>
        <position position="400"/>
    </location>
</feature>
<dbReference type="SUPFAM" id="SSF103473">
    <property type="entry name" value="MFS general substrate transporter"/>
    <property type="match status" value="1"/>
</dbReference>
<comment type="caution">
    <text evidence="6">The sequence shown here is derived from an EMBL/GenBank/DDBJ whole genome shotgun (WGS) entry which is preliminary data.</text>
</comment>
<evidence type="ECO:0000256" key="2">
    <source>
        <dbReference type="ARBA" id="ARBA00022692"/>
    </source>
</evidence>
<feature type="transmembrane region" description="Helical" evidence="5">
    <location>
        <begin position="332"/>
        <end position="352"/>
    </location>
</feature>
<sequence length="400" mass="44886">MPSMIMMHLLSGPGNLTQNRGQPLSHPPWLKVAVGPLRDVGAIWGGRETNSGHPGCWGNIIMRDKRPHSYLSGRWFTVPVKEKTLRSPALVDPWICSTSANNMPFHDILMYKYTLTRLCDLVLGNHGPMHIFQFHGVEYDQTKLVEFLSAVSYVFLEFSSPMDDNESRFYEVDLHPRTSTLTHQLCSNTMVGPNPPRVSPLDLMPSFSLPTLIFSSTTTLAHEEEDIYNIEGKGLGLEEIRTFASSAPSSAVQAIRAHFHLSAEVSYLITFTFLMGNVLGHSSGAQEVKERRRANPEGSKRLYAAHEKQDWSPWGIVKRTLFRPFIMLSQELILVLVTIYLSLIYGVMYMLFEAFPIIFVEKHGFTISQNGLVFIGVGIGTVLGALSTHFLATDYPQLIK</sequence>
<dbReference type="Gene3D" id="1.20.1250.20">
    <property type="entry name" value="MFS general substrate transporter like domains"/>
    <property type="match status" value="1"/>
</dbReference>
<dbReference type="AlphaFoldDB" id="A0AAD7FIF6"/>
<protein>
    <submittedName>
        <fullName evidence="6">Uncharacterized protein</fullName>
    </submittedName>
</protein>
<dbReference type="EMBL" id="JARKIF010000017">
    <property type="protein sequence ID" value="KAJ7620465.1"/>
    <property type="molecule type" value="Genomic_DNA"/>
</dbReference>
<comment type="subcellular location">
    <subcellularLocation>
        <location evidence="1">Membrane</location>
        <topology evidence="1">Multi-pass membrane protein</topology>
    </subcellularLocation>
</comment>
<reference evidence="6" key="1">
    <citation type="submission" date="2023-03" db="EMBL/GenBank/DDBJ databases">
        <title>Massive genome expansion in bonnet fungi (Mycena s.s.) driven by repeated elements and novel gene families across ecological guilds.</title>
        <authorList>
            <consortium name="Lawrence Berkeley National Laboratory"/>
            <person name="Harder C.B."/>
            <person name="Miyauchi S."/>
            <person name="Viragh M."/>
            <person name="Kuo A."/>
            <person name="Thoen E."/>
            <person name="Andreopoulos B."/>
            <person name="Lu D."/>
            <person name="Skrede I."/>
            <person name="Drula E."/>
            <person name="Henrissat B."/>
            <person name="Morin E."/>
            <person name="Kohler A."/>
            <person name="Barry K."/>
            <person name="LaButti K."/>
            <person name="Morin E."/>
            <person name="Salamov A."/>
            <person name="Lipzen A."/>
            <person name="Mereny Z."/>
            <person name="Hegedus B."/>
            <person name="Baldrian P."/>
            <person name="Stursova M."/>
            <person name="Weitz H."/>
            <person name="Taylor A."/>
            <person name="Grigoriev I.V."/>
            <person name="Nagy L.G."/>
            <person name="Martin F."/>
            <person name="Kauserud H."/>
        </authorList>
    </citation>
    <scope>NUCLEOTIDE SEQUENCE</scope>
    <source>
        <strain evidence="6">9284</strain>
    </source>
</reference>
<dbReference type="GO" id="GO:0005886">
    <property type="term" value="C:plasma membrane"/>
    <property type="evidence" value="ECO:0007669"/>
    <property type="project" value="TreeGrafter"/>
</dbReference>
<dbReference type="GO" id="GO:0022857">
    <property type="term" value="F:transmembrane transporter activity"/>
    <property type="evidence" value="ECO:0007669"/>
    <property type="project" value="TreeGrafter"/>
</dbReference>
<dbReference type="PANTHER" id="PTHR23502">
    <property type="entry name" value="MAJOR FACILITATOR SUPERFAMILY"/>
    <property type="match status" value="1"/>
</dbReference>
<proteinExistence type="predicted"/>
<evidence type="ECO:0000313" key="7">
    <source>
        <dbReference type="Proteomes" id="UP001221142"/>
    </source>
</evidence>
<name>A0AAD7FIF6_9AGAR</name>
<evidence type="ECO:0000256" key="3">
    <source>
        <dbReference type="ARBA" id="ARBA00022989"/>
    </source>
</evidence>
<dbReference type="PANTHER" id="PTHR23502:SF74">
    <property type="entry name" value="MAJOR FACILITATOR SUPERFAMILY (MFS) PROFILE DOMAIN-CONTAINING PROTEIN"/>
    <property type="match status" value="1"/>
</dbReference>
<keyword evidence="7" id="KW-1185">Reference proteome</keyword>
<keyword evidence="4 5" id="KW-0472">Membrane</keyword>
<gene>
    <name evidence="6" type="ORF">FB45DRAFT_871493</name>
</gene>
<evidence type="ECO:0000256" key="4">
    <source>
        <dbReference type="ARBA" id="ARBA00023136"/>
    </source>
</evidence>
<dbReference type="InterPro" id="IPR036259">
    <property type="entry name" value="MFS_trans_sf"/>
</dbReference>
<dbReference type="Proteomes" id="UP001221142">
    <property type="component" value="Unassembled WGS sequence"/>
</dbReference>